<keyword evidence="1" id="KW-0805">Transcription regulation</keyword>
<reference evidence="7" key="1">
    <citation type="journal article" date="2019" name="Int. J. Syst. Evol. Microbiol.">
        <title>The Global Catalogue of Microorganisms (GCM) 10K type strain sequencing project: providing services to taxonomists for standard genome sequencing and annotation.</title>
        <authorList>
            <consortium name="The Broad Institute Genomics Platform"/>
            <consortium name="The Broad Institute Genome Sequencing Center for Infectious Disease"/>
            <person name="Wu L."/>
            <person name="Ma J."/>
        </authorList>
    </citation>
    <scope>NUCLEOTIDE SEQUENCE [LARGE SCALE GENOMIC DNA]</scope>
    <source>
        <strain evidence="7">CCM 8653</strain>
    </source>
</reference>
<feature type="DNA-binding region" description="H-T-H motif" evidence="4">
    <location>
        <begin position="36"/>
        <end position="55"/>
    </location>
</feature>
<gene>
    <name evidence="6" type="ORF">GCM10007368_28570</name>
</gene>
<dbReference type="PANTHER" id="PTHR30055">
    <property type="entry name" value="HTH-TYPE TRANSCRIPTIONAL REGULATOR RUTR"/>
    <property type="match status" value="1"/>
</dbReference>
<organism evidence="6 7">
    <name type="scientific">Isoptericola cucumis</name>
    <dbReference type="NCBI Taxonomy" id="1776856"/>
    <lineage>
        <taxon>Bacteria</taxon>
        <taxon>Bacillati</taxon>
        <taxon>Actinomycetota</taxon>
        <taxon>Actinomycetes</taxon>
        <taxon>Micrococcales</taxon>
        <taxon>Promicromonosporaceae</taxon>
        <taxon>Isoptericola</taxon>
    </lineage>
</organism>
<dbReference type="InterPro" id="IPR009057">
    <property type="entry name" value="Homeodomain-like_sf"/>
</dbReference>
<feature type="domain" description="HTH tetR-type" evidence="5">
    <location>
        <begin position="14"/>
        <end position="73"/>
    </location>
</feature>
<keyword evidence="3" id="KW-0804">Transcription</keyword>
<dbReference type="PANTHER" id="PTHR30055:SF234">
    <property type="entry name" value="HTH-TYPE TRANSCRIPTIONAL REGULATOR BETI"/>
    <property type="match status" value="1"/>
</dbReference>
<dbReference type="PRINTS" id="PR00455">
    <property type="entry name" value="HTHTETR"/>
</dbReference>
<name>A0ABQ2B810_9MICO</name>
<dbReference type="InterPro" id="IPR050109">
    <property type="entry name" value="HTH-type_TetR-like_transc_reg"/>
</dbReference>
<evidence type="ECO:0000256" key="2">
    <source>
        <dbReference type="ARBA" id="ARBA00023125"/>
    </source>
</evidence>
<dbReference type="RefSeq" id="WP_268236095.1">
    <property type="nucleotide sequence ID" value="NZ_BMDG01000010.1"/>
</dbReference>
<sequence length="179" mass="18750">MPPSRRNPGPSAGPRNRAALLAAAHEVFAEAGTVAPLSAVARRAGVGQGSLYRHFPDRLALVAAVVEENVAELERASADGAGLPDILRLVTRHAVESVGVVDLLVDDRPGRMLELRDRVATVLAVHLEEARAAGQVPPSTTAADLMLGVELVAGALTRRPAAERPAVAARAWRLLGFEA</sequence>
<dbReference type="EMBL" id="BMDG01000010">
    <property type="protein sequence ID" value="GGI09902.1"/>
    <property type="molecule type" value="Genomic_DNA"/>
</dbReference>
<dbReference type="SUPFAM" id="SSF48498">
    <property type="entry name" value="Tetracyclin repressor-like, C-terminal domain"/>
    <property type="match status" value="1"/>
</dbReference>
<proteinExistence type="predicted"/>
<dbReference type="InterPro" id="IPR001647">
    <property type="entry name" value="HTH_TetR"/>
</dbReference>
<evidence type="ECO:0000256" key="3">
    <source>
        <dbReference type="ARBA" id="ARBA00023163"/>
    </source>
</evidence>
<keyword evidence="7" id="KW-1185">Reference proteome</keyword>
<accession>A0ABQ2B810</accession>
<dbReference type="Proteomes" id="UP000632535">
    <property type="component" value="Unassembled WGS sequence"/>
</dbReference>
<evidence type="ECO:0000256" key="1">
    <source>
        <dbReference type="ARBA" id="ARBA00023015"/>
    </source>
</evidence>
<evidence type="ECO:0000256" key="4">
    <source>
        <dbReference type="PROSITE-ProRule" id="PRU00335"/>
    </source>
</evidence>
<comment type="caution">
    <text evidence="6">The sequence shown here is derived from an EMBL/GenBank/DDBJ whole genome shotgun (WGS) entry which is preliminary data.</text>
</comment>
<evidence type="ECO:0000313" key="7">
    <source>
        <dbReference type="Proteomes" id="UP000632535"/>
    </source>
</evidence>
<dbReference type="Gene3D" id="1.10.357.10">
    <property type="entry name" value="Tetracycline Repressor, domain 2"/>
    <property type="match status" value="1"/>
</dbReference>
<dbReference type="SUPFAM" id="SSF46689">
    <property type="entry name" value="Homeodomain-like"/>
    <property type="match status" value="1"/>
</dbReference>
<evidence type="ECO:0000313" key="6">
    <source>
        <dbReference type="EMBL" id="GGI09902.1"/>
    </source>
</evidence>
<evidence type="ECO:0000259" key="5">
    <source>
        <dbReference type="PROSITE" id="PS50977"/>
    </source>
</evidence>
<protein>
    <submittedName>
        <fullName evidence="6">TetR family transcriptional regulator</fullName>
    </submittedName>
</protein>
<keyword evidence="2 4" id="KW-0238">DNA-binding</keyword>
<dbReference type="InterPro" id="IPR036271">
    <property type="entry name" value="Tet_transcr_reg_TetR-rel_C_sf"/>
</dbReference>
<dbReference type="Pfam" id="PF00440">
    <property type="entry name" value="TetR_N"/>
    <property type="match status" value="1"/>
</dbReference>
<dbReference type="PROSITE" id="PS50977">
    <property type="entry name" value="HTH_TETR_2"/>
    <property type="match status" value="1"/>
</dbReference>